<dbReference type="EMBL" id="PSQE01000006">
    <property type="protein sequence ID" value="RHN50727.1"/>
    <property type="molecule type" value="Genomic_DNA"/>
</dbReference>
<comment type="caution">
    <text evidence="3">The sequence shown here is derived from an EMBL/GenBank/DDBJ whole genome shotgun (WGS) entry which is preliminary data.</text>
</comment>
<organism evidence="3">
    <name type="scientific">Medicago truncatula</name>
    <name type="common">Barrel medic</name>
    <name type="synonym">Medicago tribuloides</name>
    <dbReference type="NCBI Taxonomy" id="3880"/>
    <lineage>
        <taxon>Eukaryota</taxon>
        <taxon>Viridiplantae</taxon>
        <taxon>Streptophyta</taxon>
        <taxon>Embryophyta</taxon>
        <taxon>Tracheophyta</taxon>
        <taxon>Spermatophyta</taxon>
        <taxon>Magnoliopsida</taxon>
        <taxon>eudicotyledons</taxon>
        <taxon>Gunneridae</taxon>
        <taxon>Pentapetalae</taxon>
        <taxon>rosids</taxon>
        <taxon>fabids</taxon>
        <taxon>Fabales</taxon>
        <taxon>Fabaceae</taxon>
        <taxon>Papilionoideae</taxon>
        <taxon>50 kb inversion clade</taxon>
        <taxon>NPAAA clade</taxon>
        <taxon>Hologalegina</taxon>
        <taxon>IRL clade</taxon>
        <taxon>Trifolieae</taxon>
        <taxon>Medicago</taxon>
    </lineage>
</organism>
<gene>
    <name evidence="3" type="ORF">MtrunA17_Chr6g0460641</name>
</gene>
<accession>A0A396HIJ7</accession>
<feature type="signal peptide" evidence="2">
    <location>
        <begin position="1"/>
        <end position="25"/>
    </location>
</feature>
<name>A0A396HIJ7_MEDTR</name>
<dbReference type="Gramene" id="rna35051">
    <property type="protein sequence ID" value="RHN50727.1"/>
    <property type="gene ID" value="gene35051"/>
</dbReference>
<feature type="region of interest" description="Disordered" evidence="1">
    <location>
        <begin position="79"/>
        <end position="98"/>
    </location>
</feature>
<keyword evidence="2" id="KW-0732">Signal</keyword>
<evidence type="ECO:0000256" key="1">
    <source>
        <dbReference type="SAM" id="MobiDB-lite"/>
    </source>
</evidence>
<sequence>MFNKFALHCLLFFMVFSYLFLPSSSLQTSRRFLSKDEKSTSMQTSLVKVENVTGLSIGEDSFDKGEEFMVKERMNLEIEDYPGTGANNHHDPNPPGRV</sequence>
<dbReference type="PANTHER" id="PTHR33474">
    <property type="entry name" value="TRANSMEMBRANE PROTEIN"/>
    <property type="match status" value="1"/>
</dbReference>
<reference evidence="3" key="1">
    <citation type="journal article" date="2018" name="Nat. Plants">
        <title>Whole-genome landscape of Medicago truncatula symbiotic genes.</title>
        <authorList>
            <person name="Pecrix Y."/>
            <person name="Gamas P."/>
            <person name="Carrere S."/>
        </authorList>
    </citation>
    <scope>NUCLEOTIDE SEQUENCE</scope>
    <source>
        <tissue evidence="3">Leaves</tissue>
    </source>
</reference>
<proteinExistence type="predicted"/>
<evidence type="ECO:0000313" key="3">
    <source>
        <dbReference type="EMBL" id="RHN50727.1"/>
    </source>
</evidence>
<evidence type="ECO:0000256" key="2">
    <source>
        <dbReference type="SAM" id="SignalP"/>
    </source>
</evidence>
<dbReference type="AlphaFoldDB" id="A0A396HIJ7"/>
<feature type="chain" id="PRO_5017421289" description="Transmembrane protein" evidence="2">
    <location>
        <begin position="26"/>
        <end position="98"/>
    </location>
</feature>
<dbReference type="PANTHER" id="PTHR33474:SF18">
    <property type="entry name" value="PROTEIN, PUTATIVE-RELATED"/>
    <property type="match status" value="1"/>
</dbReference>
<dbReference type="Proteomes" id="UP000265566">
    <property type="component" value="Chromosome 6"/>
</dbReference>
<evidence type="ECO:0008006" key="4">
    <source>
        <dbReference type="Google" id="ProtNLM"/>
    </source>
</evidence>
<dbReference type="OrthoDB" id="693939at2759"/>
<protein>
    <recommendedName>
        <fullName evidence="4">Transmembrane protein</fullName>
    </recommendedName>
</protein>